<protein>
    <submittedName>
        <fullName evidence="1">Uncharacterized protein</fullName>
    </submittedName>
</protein>
<evidence type="ECO:0000313" key="1">
    <source>
        <dbReference type="EMBL" id="KIO14557.1"/>
    </source>
</evidence>
<reference evidence="1 2" key="1">
    <citation type="submission" date="2014-04" db="EMBL/GenBank/DDBJ databases">
        <authorList>
            <consortium name="DOE Joint Genome Institute"/>
            <person name="Kuo A."/>
            <person name="Kohler A."/>
            <person name="Costa M.D."/>
            <person name="Nagy L.G."/>
            <person name="Floudas D."/>
            <person name="Copeland A."/>
            <person name="Barry K.W."/>
            <person name="Cichocki N."/>
            <person name="Veneault-Fourrey C."/>
            <person name="LaButti K."/>
            <person name="Lindquist E.A."/>
            <person name="Lipzen A."/>
            <person name="Lundell T."/>
            <person name="Morin E."/>
            <person name="Murat C."/>
            <person name="Sun H."/>
            <person name="Tunlid A."/>
            <person name="Henrissat B."/>
            <person name="Grigoriev I.V."/>
            <person name="Hibbett D.S."/>
            <person name="Martin F."/>
            <person name="Nordberg H.P."/>
            <person name="Cantor M.N."/>
            <person name="Hua S.X."/>
        </authorList>
    </citation>
    <scope>NUCLEOTIDE SEQUENCE [LARGE SCALE GENOMIC DNA]</scope>
    <source>
        <strain evidence="1 2">Marx 270</strain>
    </source>
</reference>
<reference evidence="2" key="2">
    <citation type="submission" date="2015-01" db="EMBL/GenBank/DDBJ databases">
        <title>Evolutionary Origins and Diversification of the Mycorrhizal Mutualists.</title>
        <authorList>
            <consortium name="DOE Joint Genome Institute"/>
            <consortium name="Mycorrhizal Genomics Consortium"/>
            <person name="Kohler A."/>
            <person name="Kuo A."/>
            <person name="Nagy L.G."/>
            <person name="Floudas D."/>
            <person name="Copeland A."/>
            <person name="Barry K.W."/>
            <person name="Cichocki N."/>
            <person name="Veneault-Fourrey C."/>
            <person name="LaButti K."/>
            <person name="Lindquist E.A."/>
            <person name="Lipzen A."/>
            <person name="Lundell T."/>
            <person name="Morin E."/>
            <person name="Murat C."/>
            <person name="Riley R."/>
            <person name="Ohm R."/>
            <person name="Sun H."/>
            <person name="Tunlid A."/>
            <person name="Henrissat B."/>
            <person name="Grigoriev I.V."/>
            <person name="Hibbett D.S."/>
            <person name="Martin F."/>
        </authorList>
    </citation>
    <scope>NUCLEOTIDE SEQUENCE [LARGE SCALE GENOMIC DNA]</scope>
    <source>
        <strain evidence="2">Marx 270</strain>
    </source>
</reference>
<dbReference type="HOGENOM" id="CLU_2198012_0_0_1"/>
<sequence>MHVFRLRSYAPLRCGIRNMRLWHRKAVTGSSALSHCTPSHVHRHRGVVYTTQRCTVSLSRPEALGTSCSTLTSTFYLYAAKYKRRQEMPQEKTDLERPTYYCEKETDV</sequence>
<evidence type="ECO:0000313" key="2">
    <source>
        <dbReference type="Proteomes" id="UP000054217"/>
    </source>
</evidence>
<name>A0A0C3KYE8_PISTI</name>
<gene>
    <name evidence="1" type="ORF">M404DRAFT_177371</name>
</gene>
<keyword evidence="2" id="KW-1185">Reference proteome</keyword>
<accession>A0A0C3KYE8</accession>
<dbReference type="AlphaFoldDB" id="A0A0C3KYE8"/>
<proteinExistence type="predicted"/>
<dbReference type="InParanoid" id="A0A0C3KYE8"/>
<organism evidence="1 2">
    <name type="scientific">Pisolithus tinctorius Marx 270</name>
    <dbReference type="NCBI Taxonomy" id="870435"/>
    <lineage>
        <taxon>Eukaryota</taxon>
        <taxon>Fungi</taxon>
        <taxon>Dikarya</taxon>
        <taxon>Basidiomycota</taxon>
        <taxon>Agaricomycotina</taxon>
        <taxon>Agaricomycetes</taxon>
        <taxon>Agaricomycetidae</taxon>
        <taxon>Boletales</taxon>
        <taxon>Sclerodermatineae</taxon>
        <taxon>Pisolithaceae</taxon>
        <taxon>Pisolithus</taxon>
    </lineage>
</organism>
<dbReference type="EMBL" id="KN831944">
    <property type="protein sequence ID" value="KIO14557.1"/>
    <property type="molecule type" value="Genomic_DNA"/>
</dbReference>
<dbReference type="Proteomes" id="UP000054217">
    <property type="component" value="Unassembled WGS sequence"/>
</dbReference>